<dbReference type="PANTHER" id="PTHR46383:SF4">
    <property type="entry name" value="AMINOTRANSFERASE"/>
    <property type="match status" value="1"/>
</dbReference>
<reference evidence="8 9" key="1">
    <citation type="submission" date="2016-11" db="EMBL/GenBank/DDBJ databases">
        <authorList>
            <person name="Jaros S."/>
            <person name="Januszkiewicz K."/>
            <person name="Wedrychowicz H."/>
        </authorList>
    </citation>
    <scope>NUCLEOTIDE SEQUENCE [LARGE SCALE GENOMIC DNA]</scope>
    <source>
        <strain evidence="8 9">DSM 2631</strain>
    </source>
</reference>
<dbReference type="GO" id="GO:0030170">
    <property type="term" value="F:pyridoxal phosphate binding"/>
    <property type="evidence" value="ECO:0007669"/>
    <property type="project" value="InterPro"/>
</dbReference>
<dbReference type="InterPro" id="IPR004839">
    <property type="entry name" value="Aminotransferase_I/II_large"/>
</dbReference>
<dbReference type="PANTHER" id="PTHR46383">
    <property type="entry name" value="ASPARTATE AMINOTRANSFERASE"/>
    <property type="match status" value="1"/>
</dbReference>
<keyword evidence="3 6" id="KW-0032">Aminotransferase</keyword>
<gene>
    <name evidence="8" type="ORF">SAMN05443638_11314</name>
</gene>
<evidence type="ECO:0000256" key="1">
    <source>
        <dbReference type="ARBA" id="ARBA00001933"/>
    </source>
</evidence>
<comment type="similarity">
    <text evidence="2 6">Belongs to the class-I pyridoxal-phosphate-dependent aminotransferase family.</text>
</comment>
<evidence type="ECO:0000256" key="2">
    <source>
        <dbReference type="ARBA" id="ARBA00007441"/>
    </source>
</evidence>
<evidence type="ECO:0000256" key="4">
    <source>
        <dbReference type="ARBA" id="ARBA00022679"/>
    </source>
</evidence>
<dbReference type="GO" id="GO:0006520">
    <property type="term" value="P:amino acid metabolic process"/>
    <property type="evidence" value="ECO:0007669"/>
    <property type="project" value="InterPro"/>
</dbReference>
<evidence type="ECO:0000313" key="8">
    <source>
        <dbReference type="EMBL" id="SHE82541.1"/>
    </source>
</evidence>
<name>A0A1M4WMN6_9CLOT</name>
<keyword evidence="4 6" id="KW-0808">Transferase</keyword>
<evidence type="ECO:0000256" key="6">
    <source>
        <dbReference type="RuleBase" id="RU000481"/>
    </source>
</evidence>
<dbReference type="RefSeq" id="WP_072895876.1">
    <property type="nucleotide sequence ID" value="NZ_FQVM01000013.1"/>
</dbReference>
<evidence type="ECO:0000313" key="9">
    <source>
        <dbReference type="Proteomes" id="UP000184035"/>
    </source>
</evidence>
<dbReference type="InterPro" id="IPR015421">
    <property type="entry name" value="PyrdxlP-dep_Trfase_major"/>
</dbReference>
<sequence>MNHNLNAIEISGIRKFYNKVREVNGAISLTLGQPDCPVPKGIKEEIVRALEENKTVYTPNAGIDSLRREISLYLKERGIKYKEEDICITVGGSEGLYSVISALINPKDKVLIPNPSYPAYENIVKILGGEVINYSLKENFTLDIKEIEKALEENNIKVLVLSFPTNPTGAILSKKDREDLFNLLKDKDIAIITDEIYEALCFEEYYSIAQKEEVLDKVIYVSGFSKMFSMTGLRVGYFCAKEPYMKNIMKVHQYNVSCAPSIAQYGVLYGLKHCKEDVKIMKEEFIRRKDYVVNKLREIGIESVDPKGAFYIFADIRKFNLSSEDFCSKLLYKGKVACVPGTAFGSRGEGFIRISYCYSIEELKKALNRIEIFINSFK</sequence>
<proteinExistence type="inferred from homology"/>
<dbReference type="Gene3D" id="3.40.640.10">
    <property type="entry name" value="Type I PLP-dependent aspartate aminotransferase-like (Major domain)"/>
    <property type="match status" value="1"/>
</dbReference>
<dbReference type="CDD" id="cd00609">
    <property type="entry name" value="AAT_like"/>
    <property type="match status" value="1"/>
</dbReference>
<dbReference type="Proteomes" id="UP000184035">
    <property type="component" value="Unassembled WGS sequence"/>
</dbReference>
<accession>A0A1M4WMN6</accession>
<dbReference type="InterPro" id="IPR015424">
    <property type="entry name" value="PyrdxlP-dep_Trfase"/>
</dbReference>
<protein>
    <recommendedName>
        <fullName evidence="6">Aminotransferase</fullName>
        <ecNumber evidence="6">2.6.1.-</ecNumber>
    </recommendedName>
</protein>
<organism evidence="8 9">
    <name type="scientific">Clostridium fallax</name>
    <dbReference type="NCBI Taxonomy" id="1533"/>
    <lineage>
        <taxon>Bacteria</taxon>
        <taxon>Bacillati</taxon>
        <taxon>Bacillota</taxon>
        <taxon>Clostridia</taxon>
        <taxon>Eubacteriales</taxon>
        <taxon>Clostridiaceae</taxon>
        <taxon>Clostridium</taxon>
    </lineage>
</organism>
<evidence type="ECO:0000259" key="7">
    <source>
        <dbReference type="Pfam" id="PF00155"/>
    </source>
</evidence>
<keyword evidence="9" id="KW-1185">Reference proteome</keyword>
<dbReference type="InterPro" id="IPR050596">
    <property type="entry name" value="AspAT/PAT-like"/>
</dbReference>
<dbReference type="OrthoDB" id="9802328at2"/>
<dbReference type="InterPro" id="IPR004838">
    <property type="entry name" value="NHTrfase_class1_PyrdxlP-BS"/>
</dbReference>
<dbReference type="PROSITE" id="PS00105">
    <property type="entry name" value="AA_TRANSFER_CLASS_1"/>
    <property type="match status" value="1"/>
</dbReference>
<dbReference type="STRING" id="1533.SAMN05443638_11314"/>
<dbReference type="AlphaFoldDB" id="A0A1M4WMN6"/>
<dbReference type="GO" id="GO:0008483">
    <property type="term" value="F:transaminase activity"/>
    <property type="evidence" value="ECO:0007669"/>
    <property type="project" value="UniProtKB-KW"/>
</dbReference>
<feature type="domain" description="Aminotransferase class I/classII large" evidence="7">
    <location>
        <begin position="27"/>
        <end position="370"/>
    </location>
</feature>
<keyword evidence="5" id="KW-0663">Pyridoxal phosphate</keyword>
<comment type="cofactor">
    <cofactor evidence="1 6">
        <name>pyridoxal 5'-phosphate</name>
        <dbReference type="ChEBI" id="CHEBI:597326"/>
    </cofactor>
</comment>
<dbReference type="InterPro" id="IPR015422">
    <property type="entry name" value="PyrdxlP-dep_Trfase_small"/>
</dbReference>
<evidence type="ECO:0000256" key="3">
    <source>
        <dbReference type="ARBA" id="ARBA00022576"/>
    </source>
</evidence>
<dbReference type="SUPFAM" id="SSF53383">
    <property type="entry name" value="PLP-dependent transferases"/>
    <property type="match status" value="1"/>
</dbReference>
<dbReference type="EC" id="2.6.1.-" evidence="6"/>
<dbReference type="Pfam" id="PF00155">
    <property type="entry name" value="Aminotran_1_2"/>
    <property type="match status" value="1"/>
</dbReference>
<dbReference type="EMBL" id="FQVM01000013">
    <property type="protein sequence ID" value="SHE82541.1"/>
    <property type="molecule type" value="Genomic_DNA"/>
</dbReference>
<dbReference type="Gene3D" id="3.90.1150.10">
    <property type="entry name" value="Aspartate Aminotransferase, domain 1"/>
    <property type="match status" value="1"/>
</dbReference>
<evidence type="ECO:0000256" key="5">
    <source>
        <dbReference type="ARBA" id="ARBA00022898"/>
    </source>
</evidence>